<feature type="chain" id="PRO_5022950106" evidence="1">
    <location>
        <begin position="19"/>
        <end position="126"/>
    </location>
</feature>
<gene>
    <name evidence="2" type="primary">Plekhg6</name>
    <name evidence="2" type="ORF">E2C01_077068</name>
</gene>
<dbReference type="PANTHER" id="PTHR13217">
    <property type="entry name" value="PLECKSTRIN HOMOLOGY DOMAIN-CONTAINING FAMILY G MEMBER 7"/>
    <property type="match status" value="1"/>
</dbReference>
<reference evidence="2 3" key="1">
    <citation type="submission" date="2019-05" db="EMBL/GenBank/DDBJ databases">
        <title>Another draft genome of Portunus trituberculatus and its Hox gene families provides insights of decapod evolution.</title>
        <authorList>
            <person name="Jeong J.-H."/>
            <person name="Song I."/>
            <person name="Kim S."/>
            <person name="Choi T."/>
            <person name="Kim D."/>
            <person name="Ryu S."/>
            <person name="Kim W."/>
        </authorList>
    </citation>
    <scope>NUCLEOTIDE SEQUENCE [LARGE SCALE GENOMIC DNA]</scope>
    <source>
        <tissue evidence="2">Muscle</tissue>
    </source>
</reference>
<dbReference type="EMBL" id="VSRR010059683">
    <property type="protein sequence ID" value="MPC82400.1"/>
    <property type="molecule type" value="Genomic_DNA"/>
</dbReference>
<keyword evidence="3" id="KW-1185">Reference proteome</keyword>
<dbReference type="GO" id="GO:0043542">
    <property type="term" value="P:endothelial cell migration"/>
    <property type="evidence" value="ECO:0007669"/>
    <property type="project" value="TreeGrafter"/>
</dbReference>
<keyword evidence="1" id="KW-0732">Signal</keyword>
<protein>
    <submittedName>
        <fullName evidence="2">Pleckstrin y domain-containing family G member 6</fullName>
    </submittedName>
</protein>
<dbReference type="InterPro" id="IPR035899">
    <property type="entry name" value="DBL_dom_sf"/>
</dbReference>
<dbReference type="InterPro" id="IPR040181">
    <property type="entry name" value="PKHG5/7"/>
</dbReference>
<dbReference type="PANTHER" id="PTHR13217:SF11">
    <property type="entry name" value="PLECKSTRIN HOMOLOGY DOMAIN-CONTAINING FAMILY G MEMBER 5"/>
    <property type="match status" value="1"/>
</dbReference>
<evidence type="ECO:0000256" key="1">
    <source>
        <dbReference type="SAM" id="SignalP"/>
    </source>
</evidence>
<organism evidence="2 3">
    <name type="scientific">Portunus trituberculatus</name>
    <name type="common">Swimming crab</name>
    <name type="synonym">Neptunus trituberculatus</name>
    <dbReference type="NCBI Taxonomy" id="210409"/>
    <lineage>
        <taxon>Eukaryota</taxon>
        <taxon>Metazoa</taxon>
        <taxon>Ecdysozoa</taxon>
        <taxon>Arthropoda</taxon>
        <taxon>Crustacea</taxon>
        <taxon>Multicrustacea</taxon>
        <taxon>Malacostraca</taxon>
        <taxon>Eumalacostraca</taxon>
        <taxon>Eucarida</taxon>
        <taxon>Decapoda</taxon>
        <taxon>Pleocyemata</taxon>
        <taxon>Brachyura</taxon>
        <taxon>Eubrachyura</taxon>
        <taxon>Portunoidea</taxon>
        <taxon>Portunidae</taxon>
        <taxon>Portuninae</taxon>
        <taxon>Portunus</taxon>
    </lineage>
</organism>
<dbReference type="Proteomes" id="UP000324222">
    <property type="component" value="Unassembled WGS sequence"/>
</dbReference>
<evidence type="ECO:0000313" key="2">
    <source>
        <dbReference type="EMBL" id="MPC82400.1"/>
    </source>
</evidence>
<dbReference type="GO" id="GO:0007266">
    <property type="term" value="P:Rho protein signal transduction"/>
    <property type="evidence" value="ECO:0007669"/>
    <property type="project" value="TreeGrafter"/>
</dbReference>
<name>A0A5B7IDD3_PORTR</name>
<feature type="signal peptide" evidence="1">
    <location>
        <begin position="1"/>
        <end position="18"/>
    </location>
</feature>
<dbReference type="GO" id="GO:0005886">
    <property type="term" value="C:plasma membrane"/>
    <property type="evidence" value="ECO:0007669"/>
    <property type="project" value="TreeGrafter"/>
</dbReference>
<comment type="caution">
    <text evidence="2">The sequence shown here is derived from an EMBL/GenBank/DDBJ whole genome shotgun (WGS) entry which is preliminary data.</text>
</comment>
<dbReference type="SUPFAM" id="SSF48065">
    <property type="entry name" value="DBL homology domain (DH-domain)"/>
    <property type="match status" value="1"/>
</dbReference>
<evidence type="ECO:0000313" key="3">
    <source>
        <dbReference type="Proteomes" id="UP000324222"/>
    </source>
</evidence>
<sequence length="126" mass="14378">MFAIRYTILGELFLACLCNLQNESLLNEVDTDKLFSNIQEIYFANLNFWREHVTRMLDASRSSRQPLDPTLLTDAFYKVGPETHNGSYSGSLAISLRLFSKATEMISRVPKSVSVIHDIIFFSISH</sequence>
<proteinExistence type="predicted"/>
<dbReference type="GO" id="GO:0030424">
    <property type="term" value="C:axon"/>
    <property type="evidence" value="ECO:0007669"/>
    <property type="project" value="TreeGrafter"/>
</dbReference>
<dbReference type="GO" id="GO:0030139">
    <property type="term" value="C:endocytic vesicle"/>
    <property type="evidence" value="ECO:0007669"/>
    <property type="project" value="TreeGrafter"/>
</dbReference>
<dbReference type="OrthoDB" id="5585231at2759"/>
<accession>A0A5B7IDD3</accession>
<dbReference type="AlphaFoldDB" id="A0A5B7IDD3"/>